<dbReference type="Pfam" id="PF04607">
    <property type="entry name" value="RelA_SpoT"/>
    <property type="match status" value="1"/>
</dbReference>
<dbReference type="InterPro" id="IPR007685">
    <property type="entry name" value="RelA_SpoT"/>
</dbReference>
<dbReference type="InterPro" id="IPR045865">
    <property type="entry name" value="ACT-like_dom_sf"/>
</dbReference>
<dbReference type="Proteomes" id="UP000391834">
    <property type="component" value="Unassembled WGS sequence"/>
</dbReference>
<accession>A0A5M4AZI5</accession>
<dbReference type="SUPFAM" id="SSF109604">
    <property type="entry name" value="HD-domain/PDEase-like"/>
    <property type="match status" value="1"/>
</dbReference>
<dbReference type="GO" id="GO:0016301">
    <property type="term" value="F:kinase activity"/>
    <property type="evidence" value="ECO:0007669"/>
    <property type="project" value="UniProtKB-KW"/>
</dbReference>
<dbReference type="PROSITE" id="PS51880">
    <property type="entry name" value="TGS"/>
    <property type="match status" value="1"/>
</dbReference>
<dbReference type="EMBL" id="BLAX01000001">
    <property type="protein sequence ID" value="GET33309.1"/>
    <property type="molecule type" value="Genomic_DNA"/>
</dbReference>
<name>A0A5M4AZI5_9BACT</name>
<dbReference type="SUPFAM" id="SSF55021">
    <property type="entry name" value="ACT-like"/>
    <property type="match status" value="1"/>
</dbReference>
<dbReference type="InterPro" id="IPR043519">
    <property type="entry name" value="NT_sf"/>
</dbReference>
<dbReference type="InterPro" id="IPR012675">
    <property type="entry name" value="Beta-grasp_dom_sf"/>
</dbReference>
<dbReference type="InterPro" id="IPR045600">
    <property type="entry name" value="RelA/SpoT_AH_RIS"/>
</dbReference>
<dbReference type="GO" id="GO:0005886">
    <property type="term" value="C:plasma membrane"/>
    <property type="evidence" value="ECO:0007669"/>
    <property type="project" value="TreeGrafter"/>
</dbReference>
<proteinExistence type="inferred from homology"/>
<comment type="similarity">
    <text evidence="1">Belongs to the relA/spoT family.</text>
</comment>
<dbReference type="SUPFAM" id="SSF81301">
    <property type="entry name" value="Nucleotidyltransferase"/>
    <property type="match status" value="1"/>
</dbReference>
<dbReference type="Gene3D" id="3.30.460.10">
    <property type="entry name" value="Beta Polymerase, domain 2"/>
    <property type="match status" value="1"/>
</dbReference>
<dbReference type="NCBIfam" id="TIGR00691">
    <property type="entry name" value="spoT_relA"/>
    <property type="match status" value="1"/>
</dbReference>
<dbReference type="Pfam" id="PF19296">
    <property type="entry name" value="RelA_AH_RIS"/>
    <property type="match status" value="1"/>
</dbReference>
<dbReference type="AlphaFoldDB" id="A0A5M4AZI5"/>
<dbReference type="InterPro" id="IPR012676">
    <property type="entry name" value="TGS-like"/>
</dbReference>
<dbReference type="FunFam" id="1.10.3210.10:FF:000001">
    <property type="entry name" value="GTP pyrophosphokinase RelA"/>
    <property type="match status" value="1"/>
</dbReference>
<dbReference type="SMART" id="SM00954">
    <property type="entry name" value="RelA_SpoT"/>
    <property type="match status" value="1"/>
</dbReference>
<comment type="caution">
    <text evidence="3">The sequence shown here is derived from an EMBL/GenBank/DDBJ whole genome shotgun (WGS) entry which is preliminary data.</text>
</comment>
<dbReference type="PANTHER" id="PTHR21262:SF31">
    <property type="entry name" value="GTP PYROPHOSPHOKINASE"/>
    <property type="match status" value="1"/>
</dbReference>
<dbReference type="InterPro" id="IPR002912">
    <property type="entry name" value="ACT_dom"/>
</dbReference>
<dbReference type="InterPro" id="IPR004811">
    <property type="entry name" value="RelA/Spo_fam"/>
</dbReference>
<reference evidence="3 4" key="1">
    <citation type="submission" date="2019-10" db="EMBL/GenBank/DDBJ databases">
        <title>Prolixibacter strains distinguished by the presence of nitrate reductase genes were adept at nitrate-dependent anaerobic corrosion of metallic iron and carbon steel.</title>
        <authorList>
            <person name="Iino T."/>
            <person name="Shono N."/>
            <person name="Ito K."/>
            <person name="Nakamura R."/>
            <person name="Sueoka K."/>
            <person name="Harayama S."/>
            <person name="Ohkuma M."/>
        </authorList>
    </citation>
    <scope>NUCLEOTIDE SEQUENCE [LARGE SCALE GENOMIC DNA]</scope>
    <source>
        <strain evidence="3 4">JCM 13498</strain>
    </source>
</reference>
<dbReference type="Pfam" id="PF13328">
    <property type="entry name" value="HD_4"/>
    <property type="match status" value="1"/>
</dbReference>
<dbReference type="OrthoDB" id="9805041at2"/>
<dbReference type="CDD" id="cd01668">
    <property type="entry name" value="TGS_RSH"/>
    <property type="match status" value="1"/>
</dbReference>
<organism evidence="3 4">
    <name type="scientific">Prolixibacter bellariivorans</name>
    <dbReference type="NCBI Taxonomy" id="314319"/>
    <lineage>
        <taxon>Bacteria</taxon>
        <taxon>Pseudomonadati</taxon>
        <taxon>Bacteroidota</taxon>
        <taxon>Bacteroidia</taxon>
        <taxon>Marinilabiliales</taxon>
        <taxon>Prolixibacteraceae</taxon>
        <taxon>Prolixibacter</taxon>
    </lineage>
</organism>
<dbReference type="SUPFAM" id="SSF81271">
    <property type="entry name" value="TGS-like"/>
    <property type="match status" value="1"/>
</dbReference>
<dbReference type="Gene3D" id="1.10.3210.10">
    <property type="entry name" value="Hypothetical protein af1432"/>
    <property type="match status" value="1"/>
</dbReference>
<dbReference type="CDD" id="cd04876">
    <property type="entry name" value="ACT_RelA-SpoT"/>
    <property type="match status" value="1"/>
</dbReference>
<dbReference type="Pfam" id="PF13291">
    <property type="entry name" value="ACT_4"/>
    <property type="match status" value="1"/>
</dbReference>
<sequence length="729" mass="83619">MGLQTEAEKRYIQDLFDDLLKSFNRPVTDEAKALILKAFNFANKAHMGVRRKSGEPYILHPIAVAKIVTSEIGLGAKSATAAILHDVVEDTDYSLQDIENMFGKKVANLVDGLTKLSGTFDSKQAVNFRKMLLTLSDDVRVILIKLADRLHNMRTLDSMPRNKQLKIAGETLYVFAPLAHRLGLYSIKTELEDLSLRYKHPEAYQQIDLQLHNQEERINYLVHVFAKPIQKKLYEEHFDFTISGRPKSIYSIWNKMQNKKISFSEIYDLLAIRIVFKPKPGLSEKRQCFDILSLITDIYKPKPDRIRDWITIPKANGYEALHVTVMGPEGQWVEVQIRTERMDEIAERGFAAHYKYKGDNTAESEIDRWLEKIRELLQNPESDALDFLDEFKLNLYSQEIIIFTPKGDMKMIPKNATVLDFAYDIHTELGNKCIGAKVNHQLVPMSYVLSSGDQVEILTSDKQNPKPSWLEIAVTARAKSKIRDSFKQEQRKHIENGQEILRDELGKLNVLPSANTLKKLIAHFGLHTKEQLYAEVGMGLLKLDKLEEILQKKSENKFVKFWKLTFSSKKKSAGPVIDKKKPFLLEEDPEQNNYILATDCNPIPGDDVVGYIADSGNILIHKKTCPEAIKLMSSQGDNILEAKWTRFKVLSYLSHIYIRGFDRQGMVNQITNVISNEYGINMRSINFETHDGVFEGNLYLYVHHTEDLDNLLSKLKEIKGIDSVERKEL</sequence>
<dbReference type="GO" id="GO:0015969">
    <property type="term" value="P:guanosine tetraphosphate metabolic process"/>
    <property type="evidence" value="ECO:0007669"/>
    <property type="project" value="InterPro"/>
</dbReference>
<dbReference type="InterPro" id="IPR004095">
    <property type="entry name" value="TGS"/>
</dbReference>
<dbReference type="InterPro" id="IPR033655">
    <property type="entry name" value="TGS_RelA/SpoT"/>
</dbReference>
<evidence type="ECO:0000256" key="1">
    <source>
        <dbReference type="RuleBase" id="RU003847"/>
    </source>
</evidence>
<evidence type="ECO:0000313" key="3">
    <source>
        <dbReference type="EMBL" id="GET33309.1"/>
    </source>
</evidence>
<evidence type="ECO:0000313" key="4">
    <source>
        <dbReference type="Proteomes" id="UP000391834"/>
    </source>
</evidence>
<feature type="domain" description="TGS" evidence="2">
    <location>
        <begin position="397"/>
        <end position="459"/>
    </location>
</feature>
<dbReference type="CDD" id="cd05399">
    <property type="entry name" value="NT_Rel-Spo_like"/>
    <property type="match status" value="1"/>
</dbReference>
<dbReference type="Gene3D" id="3.10.20.30">
    <property type="match status" value="1"/>
</dbReference>
<dbReference type="RefSeq" id="WP_025864343.1">
    <property type="nucleotide sequence ID" value="NZ_BLAX01000001.1"/>
</dbReference>
<evidence type="ECO:0000259" key="2">
    <source>
        <dbReference type="PROSITE" id="PS51880"/>
    </source>
</evidence>
<keyword evidence="3" id="KW-0808">Transferase</keyword>
<dbReference type="InterPro" id="IPR003607">
    <property type="entry name" value="HD/PDEase_dom"/>
</dbReference>
<gene>
    <name evidence="3" type="ORF">PbJCM13498_21720</name>
</gene>
<dbReference type="Pfam" id="PF02824">
    <property type="entry name" value="TGS"/>
    <property type="match status" value="1"/>
</dbReference>
<comment type="function">
    <text evidence="1">In eubacteria ppGpp (guanosine 3'-diphosphate 5'-diphosphate) is a mediator of the stringent response that coordinates a variety of cellular activities in response to changes in nutritional abundance.</text>
</comment>
<dbReference type="SMART" id="SM00471">
    <property type="entry name" value="HDc"/>
    <property type="match status" value="1"/>
</dbReference>
<dbReference type="Gene3D" id="3.30.70.260">
    <property type="match status" value="1"/>
</dbReference>
<keyword evidence="4" id="KW-1185">Reference proteome</keyword>
<dbReference type="FunFam" id="3.10.20.30:FF:000002">
    <property type="entry name" value="GTP pyrophosphokinase (RelA/SpoT)"/>
    <property type="match status" value="1"/>
</dbReference>
<dbReference type="PANTHER" id="PTHR21262">
    <property type="entry name" value="GUANOSINE-3',5'-BIS DIPHOSPHATE 3'-PYROPHOSPHOHYDROLASE"/>
    <property type="match status" value="1"/>
</dbReference>
<protein>
    <submittedName>
        <fullName evidence="3">GTP pyrophosphokinase</fullName>
    </submittedName>
</protein>
<keyword evidence="3" id="KW-0418">Kinase</keyword>